<feature type="transmembrane region" description="Helical" evidence="9">
    <location>
        <begin position="136"/>
        <end position="161"/>
    </location>
</feature>
<organism evidence="11 12">
    <name type="scientific">Amycolatopsis endophytica</name>
    <dbReference type="NCBI Taxonomy" id="860233"/>
    <lineage>
        <taxon>Bacteria</taxon>
        <taxon>Bacillati</taxon>
        <taxon>Actinomycetota</taxon>
        <taxon>Actinomycetes</taxon>
        <taxon>Pseudonocardiales</taxon>
        <taxon>Pseudonocardiaceae</taxon>
        <taxon>Amycolatopsis</taxon>
    </lineage>
</organism>
<evidence type="ECO:0000256" key="6">
    <source>
        <dbReference type="ARBA" id="ARBA00022989"/>
    </source>
</evidence>
<dbReference type="PANTHER" id="PTHR43528">
    <property type="entry name" value="ALPHA-KETOGLUTARATE PERMEASE"/>
    <property type="match status" value="1"/>
</dbReference>
<feature type="transmembrane region" description="Helical" evidence="9">
    <location>
        <begin position="415"/>
        <end position="434"/>
    </location>
</feature>
<dbReference type="InterPro" id="IPR005828">
    <property type="entry name" value="MFS_sugar_transport-like"/>
</dbReference>
<keyword evidence="6 9" id="KW-1133">Transmembrane helix</keyword>
<dbReference type="PROSITE" id="PS50850">
    <property type="entry name" value="MFS"/>
    <property type="match status" value="1"/>
</dbReference>
<feature type="transmembrane region" description="Helical" evidence="9">
    <location>
        <begin position="383"/>
        <end position="403"/>
    </location>
</feature>
<sequence length="448" mass="46884">MTTGNEAAAPAGSEGRRPAGDSGTVRTPAQVRRVALAGGIGTLIEYYDYALYGYVSTIIAPLFFPGSDPVASLLAVLAVFALSYVVRPLGGIFFGWVGDRYGRRQALMVTVIGIGVANTAIGVLPTYAVAGVLAPVLLVLVRVAQGFFAGGEVGGAATVIAEAAPRGKRARYGAFTPMGTNGGFAIASAAIGIVSGVLATQQLNTWGWRIPFLIGLPLTVVCYFARRMLPDIDQKVSLGKHGFPLVTALKSYPGSLLQATALGVGVQGAAYIGSTFISIYLVSNLHYPKSPVYWITAGVTLFAVALMPFTGRLADRIGTFKVATIGLAGYAIVTYPAFLLMDIGNLGLAALGYVAIMVNMAFLQVASFTLTPRLFPDEVRYTGTALATNISVVIAGGTAPYVATWLVQQTHDLRSPYYFVATTCLIGLIAIATMRKRLASDFAAAGAR</sequence>
<dbReference type="Gene3D" id="1.20.1250.20">
    <property type="entry name" value="MFS general substrate transporter like domains"/>
    <property type="match status" value="2"/>
</dbReference>
<keyword evidence="4 9" id="KW-0812">Transmembrane</keyword>
<feature type="transmembrane region" description="Helical" evidence="9">
    <location>
        <begin position="46"/>
        <end position="64"/>
    </location>
</feature>
<evidence type="ECO:0000256" key="5">
    <source>
        <dbReference type="ARBA" id="ARBA00022847"/>
    </source>
</evidence>
<gene>
    <name evidence="11" type="ORF">HNR02_004952</name>
</gene>
<comment type="subcellular location">
    <subcellularLocation>
        <location evidence="1">Cell membrane</location>
        <topology evidence="1">Multi-pass membrane protein</topology>
    </subcellularLocation>
</comment>
<dbReference type="EMBL" id="JACCFK010000001">
    <property type="protein sequence ID" value="NYI91629.1"/>
    <property type="molecule type" value="Genomic_DNA"/>
</dbReference>
<feature type="transmembrane region" description="Helical" evidence="9">
    <location>
        <begin position="322"/>
        <end position="341"/>
    </location>
</feature>
<dbReference type="GO" id="GO:0015293">
    <property type="term" value="F:symporter activity"/>
    <property type="evidence" value="ECO:0007669"/>
    <property type="project" value="UniProtKB-KW"/>
</dbReference>
<reference evidence="11 12" key="1">
    <citation type="submission" date="2020-07" db="EMBL/GenBank/DDBJ databases">
        <title>Sequencing the genomes of 1000 actinobacteria strains.</title>
        <authorList>
            <person name="Klenk H.-P."/>
        </authorList>
    </citation>
    <scope>NUCLEOTIDE SEQUENCE [LARGE SCALE GENOMIC DNA]</scope>
    <source>
        <strain evidence="11 12">DSM 104006</strain>
    </source>
</reference>
<feature type="transmembrane region" description="Helical" evidence="9">
    <location>
        <begin position="70"/>
        <end position="94"/>
    </location>
</feature>
<evidence type="ECO:0000256" key="1">
    <source>
        <dbReference type="ARBA" id="ARBA00004651"/>
    </source>
</evidence>
<dbReference type="InterPro" id="IPR036259">
    <property type="entry name" value="MFS_trans_sf"/>
</dbReference>
<keyword evidence="7 9" id="KW-0472">Membrane</keyword>
<dbReference type="PANTHER" id="PTHR43528:SF1">
    <property type="entry name" value="ALPHA-KETOGLUTARATE PERMEASE"/>
    <property type="match status" value="1"/>
</dbReference>
<keyword evidence="12" id="KW-1185">Reference proteome</keyword>
<keyword evidence="2" id="KW-0813">Transport</keyword>
<feature type="transmembrane region" description="Helical" evidence="9">
    <location>
        <begin position="292"/>
        <end position="310"/>
    </location>
</feature>
<comment type="caution">
    <text evidence="11">The sequence shown here is derived from an EMBL/GenBank/DDBJ whole genome shotgun (WGS) entry which is preliminary data.</text>
</comment>
<keyword evidence="3" id="KW-1003">Cell membrane</keyword>
<dbReference type="SUPFAM" id="SSF103473">
    <property type="entry name" value="MFS general substrate transporter"/>
    <property type="match status" value="1"/>
</dbReference>
<feature type="transmembrane region" description="Helical" evidence="9">
    <location>
        <begin position="182"/>
        <end position="200"/>
    </location>
</feature>
<evidence type="ECO:0000313" key="12">
    <source>
        <dbReference type="Proteomes" id="UP000549616"/>
    </source>
</evidence>
<keyword evidence="5" id="KW-0769">Symport</keyword>
<protein>
    <submittedName>
        <fullName evidence="11">MHS family proline/betaine transporter-like MFS transporter</fullName>
    </submittedName>
</protein>
<feature type="region of interest" description="Disordered" evidence="8">
    <location>
        <begin position="1"/>
        <end position="25"/>
    </location>
</feature>
<proteinExistence type="predicted"/>
<dbReference type="GO" id="GO:0005886">
    <property type="term" value="C:plasma membrane"/>
    <property type="evidence" value="ECO:0007669"/>
    <property type="project" value="UniProtKB-SubCell"/>
</dbReference>
<accession>A0A853B918</accession>
<feature type="transmembrane region" description="Helical" evidence="9">
    <location>
        <begin position="259"/>
        <end position="280"/>
    </location>
</feature>
<evidence type="ECO:0000256" key="8">
    <source>
        <dbReference type="SAM" id="MobiDB-lite"/>
    </source>
</evidence>
<evidence type="ECO:0000256" key="2">
    <source>
        <dbReference type="ARBA" id="ARBA00022448"/>
    </source>
</evidence>
<dbReference type="InterPro" id="IPR051084">
    <property type="entry name" value="H+-coupled_symporters"/>
</dbReference>
<dbReference type="InterPro" id="IPR020846">
    <property type="entry name" value="MFS_dom"/>
</dbReference>
<dbReference type="Pfam" id="PF00083">
    <property type="entry name" value="Sugar_tr"/>
    <property type="match status" value="1"/>
</dbReference>
<feature type="transmembrane region" description="Helical" evidence="9">
    <location>
        <begin position="347"/>
        <end position="371"/>
    </location>
</feature>
<evidence type="ECO:0000256" key="9">
    <source>
        <dbReference type="SAM" id="Phobius"/>
    </source>
</evidence>
<evidence type="ECO:0000256" key="7">
    <source>
        <dbReference type="ARBA" id="ARBA00023136"/>
    </source>
</evidence>
<dbReference type="AlphaFoldDB" id="A0A853B918"/>
<dbReference type="Pfam" id="PF07690">
    <property type="entry name" value="MFS_1"/>
    <property type="match status" value="1"/>
</dbReference>
<evidence type="ECO:0000256" key="3">
    <source>
        <dbReference type="ARBA" id="ARBA00022475"/>
    </source>
</evidence>
<dbReference type="InterPro" id="IPR011701">
    <property type="entry name" value="MFS"/>
</dbReference>
<evidence type="ECO:0000259" key="10">
    <source>
        <dbReference type="PROSITE" id="PS50850"/>
    </source>
</evidence>
<feature type="domain" description="Major facilitator superfamily (MFS) profile" evidence="10">
    <location>
        <begin position="34"/>
        <end position="439"/>
    </location>
</feature>
<feature type="transmembrane region" description="Helical" evidence="9">
    <location>
        <begin position="206"/>
        <end position="225"/>
    </location>
</feature>
<name>A0A853B918_9PSEU</name>
<evidence type="ECO:0000313" key="11">
    <source>
        <dbReference type="EMBL" id="NYI91629.1"/>
    </source>
</evidence>
<evidence type="ECO:0000256" key="4">
    <source>
        <dbReference type="ARBA" id="ARBA00022692"/>
    </source>
</evidence>
<dbReference type="RefSeq" id="WP_179775496.1">
    <property type="nucleotide sequence ID" value="NZ_JACCFK010000001.1"/>
</dbReference>
<dbReference type="Proteomes" id="UP000549616">
    <property type="component" value="Unassembled WGS sequence"/>
</dbReference>
<feature type="transmembrane region" description="Helical" evidence="9">
    <location>
        <begin position="106"/>
        <end position="130"/>
    </location>
</feature>